<gene>
    <name evidence="14" type="ORF">DPX16_9915</name>
</gene>
<dbReference type="OrthoDB" id="431497at2759"/>
<evidence type="ECO:0000313" key="14">
    <source>
        <dbReference type="EMBL" id="ROL40921.1"/>
    </source>
</evidence>
<keyword evidence="3" id="KW-0227">DNA damage</keyword>
<evidence type="ECO:0000256" key="9">
    <source>
        <dbReference type="ARBA" id="ARBA00034085"/>
    </source>
</evidence>
<feature type="compositionally biased region" description="Low complexity" evidence="12">
    <location>
        <begin position="1090"/>
        <end position="1099"/>
    </location>
</feature>
<dbReference type="FunFam" id="3.40.50.300:FF:000370">
    <property type="entry name" value="Structural maintenance of chromosomes 3"/>
    <property type="match status" value="1"/>
</dbReference>
<dbReference type="InterPro" id="IPR027417">
    <property type="entry name" value="P-loop_NTPase"/>
</dbReference>
<dbReference type="InterPro" id="IPR036277">
    <property type="entry name" value="SMC_hinge_sf"/>
</dbReference>
<dbReference type="Gene3D" id="3.40.50.300">
    <property type="entry name" value="P-loop containing nucleotide triphosphate hydrolases"/>
    <property type="match status" value="2"/>
</dbReference>
<dbReference type="GO" id="GO:0016887">
    <property type="term" value="F:ATP hydrolysis activity"/>
    <property type="evidence" value="ECO:0007669"/>
    <property type="project" value="InterPro"/>
</dbReference>
<evidence type="ECO:0000256" key="5">
    <source>
        <dbReference type="ARBA" id="ARBA00023054"/>
    </source>
</evidence>
<keyword evidence="7" id="KW-0469">Meiosis</keyword>
<feature type="coiled-coil region" evidence="11">
    <location>
        <begin position="638"/>
        <end position="665"/>
    </location>
</feature>
<keyword evidence="4" id="KW-0007">Acetylation</keyword>
<evidence type="ECO:0000256" key="4">
    <source>
        <dbReference type="ARBA" id="ARBA00022990"/>
    </source>
</evidence>
<dbReference type="GO" id="GO:0006281">
    <property type="term" value="P:DNA repair"/>
    <property type="evidence" value="ECO:0007669"/>
    <property type="project" value="UniProtKB-KW"/>
</dbReference>
<dbReference type="GO" id="GO:0031981">
    <property type="term" value="C:nuclear lumen"/>
    <property type="evidence" value="ECO:0007669"/>
    <property type="project" value="UniProtKB-ARBA"/>
</dbReference>
<dbReference type="AlphaFoldDB" id="A0A3N0Y4A1"/>
<evidence type="ECO:0000259" key="13">
    <source>
        <dbReference type="SMART" id="SM00968"/>
    </source>
</evidence>
<comment type="function">
    <text evidence="9">Central component of cohesin, a complex required for chromosome cohesion during the cell cycle. The cohesin complex may form a large proteinaceous ring within which sister chromatids can be trapped. At anaphase, the complex is cleaved and dissociates from chromatin, allowing sister chromatids to segregate. Cohesion is coupled to DNA replication and is involved in DNA repair. The cohesin complex also plays an important role in spindle pole assembly during mitosis and in chromosomes movement.</text>
</comment>
<evidence type="ECO:0000256" key="7">
    <source>
        <dbReference type="ARBA" id="ARBA00023254"/>
    </source>
</evidence>
<dbReference type="SUPFAM" id="SSF75553">
    <property type="entry name" value="Smc hinge domain"/>
    <property type="match status" value="1"/>
</dbReference>
<dbReference type="Pfam" id="PF06470">
    <property type="entry name" value="SMC_hinge"/>
    <property type="match status" value="1"/>
</dbReference>
<reference evidence="14 15" key="1">
    <citation type="submission" date="2018-10" db="EMBL/GenBank/DDBJ databases">
        <title>Genome assembly for a Yunnan-Guizhou Plateau 3E fish, Anabarilius grahami (Regan), and its evolutionary and genetic applications.</title>
        <authorList>
            <person name="Jiang W."/>
        </authorList>
    </citation>
    <scope>NUCLEOTIDE SEQUENCE [LARGE SCALE GENOMIC DNA]</scope>
    <source>
        <strain evidence="14">AG-KIZ</strain>
        <tissue evidence="14">Muscle</tissue>
    </source>
</reference>
<evidence type="ECO:0000256" key="1">
    <source>
        <dbReference type="ARBA" id="ARBA00004584"/>
    </source>
</evidence>
<evidence type="ECO:0000256" key="6">
    <source>
        <dbReference type="ARBA" id="ARBA00023204"/>
    </source>
</evidence>
<dbReference type="Gene3D" id="1.20.1060.20">
    <property type="match status" value="1"/>
</dbReference>
<feature type="domain" description="SMC hinge" evidence="13">
    <location>
        <begin position="493"/>
        <end position="606"/>
    </location>
</feature>
<protein>
    <recommendedName>
        <fullName evidence="10">Structural maintenance of chromosomes protein</fullName>
    </recommendedName>
</protein>
<feature type="region of interest" description="Disordered" evidence="12">
    <location>
        <begin position="1068"/>
        <end position="1100"/>
    </location>
</feature>
<dbReference type="InterPro" id="IPR024704">
    <property type="entry name" value="SMC"/>
</dbReference>
<evidence type="ECO:0000256" key="2">
    <source>
        <dbReference type="ARBA" id="ARBA00022454"/>
    </source>
</evidence>
<dbReference type="InterPro" id="IPR010935">
    <property type="entry name" value="SMC_hinge"/>
</dbReference>
<dbReference type="GO" id="GO:0051321">
    <property type="term" value="P:meiotic cell cycle"/>
    <property type="evidence" value="ECO:0007669"/>
    <property type="project" value="UniProtKB-KW"/>
</dbReference>
<dbReference type="SMART" id="SM00968">
    <property type="entry name" value="SMC_hinge"/>
    <property type="match status" value="1"/>
</dbReference>
<name>A0A3N0Y4A1_ANAGA</name>
<keyword evidence="2" id="KW-0158">Chromosome</keyword>
<dbReference type="PIRSF" id="PIRSF005719">
    <property type="entry name" value="SMC"/>
    <property type="match status" value="1"/>
</dbReference>
<evidence type="ECO:0000256" key="10">
    <source>
        <dbReference type="PIRNR" id="PIRNR005719"/>
    </source>
</evidence>
<evidence type="ECO:0000256" key="11">
    <source>
        <dbReference type="SAM" id="Coils"/>
    </source>
</evidence>
<dbReference type="FunFam" id="1.20.1060.20:FF:000002">
    <property type="entry name" value="Structural maintenance of chromosomes 3"/>
    <property type="match status" value="1"/>
</dbReference>
<keyword evidence="15" id="KW-1185">Reference proteome</keyword>
<evidence type="ECO:0000256" key="3">
    <source>
        <dbReference type="ARBA" id="ARBA00022763"/>
    </source>
</evidence>
<evidence type="ECO:0000256" key="8">
    <source>
        <dbReference type="ARBA" id="ARBA00023328"/>
    </source>
</evidence>
<comment type="caution">
    <text evidence="14">The sequence shown here is derived from an EMBL/GenBank/DDBJ whole genome shotgun (WGS) entry which is preliminary data.</text>
</comment>
<dbReference type="Gene3D" id="3.30.70.1620">
    <property type="match status" value="1"/>
</dbReference>
<organism evidence="14 15">
    <name type="scientific">Anabarilius grahami</name>
    <name type="common">Kanglang fish</name>
    <name type="synonym">Barilius grahami</name>
    <dbReference type="NCBI Taxonomy" id="495550"/>
    <lineage>
        <taxon>Eukaryota</taxon>
        <taxon>Metazoa</taxon>
        <taxon>Chordata</taxon>
        <taxon>Craniata</taxon>
        <taxon>Vertebrata</taxon>
        <taxon>Euteleostomi</taxon>
        <taxon>Actinopterygii</taxon>
        <taxon>Neopterygii</taxon>
        <taxon>Teleostei</taxon>
        <taxon>Ostariophysi</taxon>
        <taxon>Cypriniformes</taxon>
        <taxon>Xenocyprididae</taxon>
        <taxon>Xenocypridinae</taxon>
        <taxon>Xenocypridinae incertae sedis</taxon>
        <taxon>Anabarilius</taxon>
    </lineage>
</organism>
<feature type="coiled-coil region" evidence="11">
    <location>
        <begin position="715"/>
        <end position="864"/>
    </location>
</feature>
<feature type="region of interest" description="Disordered" evidence="12">
    <location>
        <begin position="206"/>
        <end position="230"/>
    </location>
</feature>
<keyword evidence="6" id="KW-0234">DNA repair</keyword>
<evidence type="ECO:0000256" key="12">
    <source>
        <dbReference type="SAM" id="MobiDB-lite"/>
    </source>
</evidence>
<accession>A0A3N0Y4A1</accession>
<dbReference type="FunFam" id="3.30.70.1620:FF:000002">
    <property type="entry name" value="Structural maintenance of chromosomes 3"/>
    <property type="match status" value="1"/>
</dbReference>
<keyword evidence="8" id="KW-0137">Centromere</keyword>
<sequence>MKRRYSAEEALKLVLPTDSEHTGALEAEDEGTGPRVISAFVEIIFDNSDNRLPIDKEEVSLRRVIGAKKDQYFLDKKMVTKNDVMNLLESAGFSRSNPYYIVKQGKINQMATAPDSQRLKLLREVAGTRVYDERKEESISLMKETEGKREKINELLKYIEERLHTLEDEKEELAQYQKWDKMRRALEYTIYNQELNETRAKLDELSSKRETCGDKSRQLRDAQQDARDKVEETERVVRELKSRISAMKEEKEQLSAERQEQIKQRTKLELKAKDLQDELAGNSEQRKRLLKERQKLLEKIEEKQKELQETEPKFNAVKEKEERGIARLAQATQERTDLYAKQGRGSQFTSKEERDKWIKKELKSLDQAINDKKRQIAAIHKDLEDTEANKERNLEQYTKLDQDLNEVKTRVEELDKKYYEVKNRKDELQSERNYLWREENAEQQALAAKREDLEKKQQLLRAATGKAILNGIDSINKVLEHFRRKGINQHVINGYHGIVMNNFECEPAFYTCVEVTAGTRLFYHIVETDEVSTKILMEFNKMNLPGEVTFLPLTKLDVRDTAYPETNDAIPMISKLRYSQNFDKAFKHVFGKTLICRSMEVSTQLARAFTMDCITLEGDQVSHRGALTGGYYDTRKSRLELQKDMRKAEEELGELEAKLNENLRRNIEHILLIYTSHKGLLIMEWLEIKKIVKSYFCVSWPVEHAGVIGLDDTSFSRINNEIDQLMNQMQQIETQQRKFKASRDSILSEMKMLKEKRQQSEKTFMPKQRSLQSLEASLHAMESTRESLKAELGTDLLSQLSLEDQRRVDDLNDEIRQLQQDNRQLLNERIKLEGIMTRVETYLNENLRKRLDQVEQELNELRETEGGTVLTATTSELDGINKRIKDTLARSEDLDSLIDKTEVEIKDHQKSMERWKNIEKEQNEAINHDTKELEKMTNRQGMLLKKKEECMKKIRELGSLPQEAFEKYQTLTLKQLFRKLEQCNTELKKYSHVNKKALDQFVNFSEQKEKLIKRQDELDRGYKSIMELMNVLELRKYEAIQLTFKQVSKNFSEVFQKLVPGGKATLVMKKGDTEGGQSQDEGEGADSERGSSSQSSVPSVDQFTGVGIRVSFTGKQGEMREMQQLSGGQKSLVALALIFAIQKCDPAPFYLFDEIDQALDAQHRKAVSDMIVELAGHAQFITTTFRPELLESADKFYGVKFRNKVSHIDVISAEQAKDFVEDDTTHG</sequence>
<keyword evidence="10" id="KW-0539">Nucleus</keyword>
<feature type="coiled-coil region" evidence="11">
    <location>
        <begin position="362"/>
        <end position="466"/>
    </location>
</feature>
<comment type="subcellular location">
    <subcellularLocation>
        <location evidence="1">Chromosome</location>
        <location evidence="1">Centromere</location>
    </subcellularLocation>
    <subcellularLocation>
        <location evidence="10">Nucleus</location>
    </subcellularLocation>
</comment>
<dbReference type="GO" id="GO:0000775">
    <property type="term" value="C:chromosome, centromeric region"/>
    <property type="evidence" value="ECO:0007669"/>
    <property type="project" value="UniProtKB-SubCell"/>
</dbReference>
<dbReference type="Proteomes" id="UP000281406">
    <property type="component" value="Unassembled WGS sequence"/>
</dbReference>
<comment type="similarity">
    <text evidence="10">Belongs to the SMC family.</text>
</comment>
<feature type="coiled-coil region" evidence="11">
    <location>
        <begin position="973"/>
        <end position="1000"/>
    </location>
</feature>
<dbReference type="InterPro" id="IPR003395">
    <property type="entry name" value="RecF/RecN/SMC_N"/>
</dbReference>
<evidence type="ECO:0000313" key="15">
    <source>
        <dbReference type="Proteomes" id="UP000281406"/>
    </source>
</evidence>
<dbReference type="SUPFAM" id="SSF52540">
    <property type="entry name" value="P-loop containing nucleoside triphosphate hydrolases"/>
    <property type="match status" value="2"/>
</dbReference>
<keyword evidence="5 11" id="KW-0175">Coiled coil</keyword>
<dbReference type="GO" id="GO:0005524">
    <property type="term" value="F:ATP binding"/>
    <property type="evidence" value="ECO:0007669"/>
    <property type="project" value="InterPro"/>
</dbReference>
<dbReference type="Pfam" id="PF02463">
    <property type="entry name" value="SMC_N"/>
    <property type="match status" value="1"/>
</dbReference>
<dbReference type="PANTHER" id="PTHR43977">
    <property type="entry name" value="STRUCTURAL MAINTENANCE OF CHROMOSOMES PROTEIN 3"/>
    <property type="match status" value="1"/>
</dbReference>
<proteinExistence type="inferred from homology"/>
<dbReference type="GO" id="GO:0051276">
    <property type="term" value="P:chromosome organization"/>
    <property type="evidence" value="ECO:0007669"/>
    <property type="project" value="InterPro"/>
</dbReference>
<dbReference type="EMBL" id="RJVU01053127">
    <property type="protein sequence ID" value="ROL40921.1"/>
    <property type="molecule type" value="Genomic_DNA"/>
</dbReference>